<dbReference type="PANTHER" id="PTHR22899">
    <property type="entry name" value="CYCLIN-RELATED F-BOX FAMILY"/>
    <property type="match status" value="1"/>
</dbReference>
<reference evidence="4" key="1">
    <citation type="submission" date="2017-10" db="EMBL/GenBank/DDBJ databases">
        <title>Rapid genome shrinkage in a self-fertile nematode reveals novel sperm competition proteins.</title>
        <authorList>
            <person name="Yin D."/>
            <person name="Schwarz E.M."/>
            <person name="Thomas C.G."/>
            <person name="Felde R.L."/>
            <person name="Korf I.F."/>
            <person name="Cutter A.D."/>
            <person name="Schartner C.M."/>
            <person name="Ralston E.J."/>
            <person name="Meyer B.J."/>
            <person name="Haag E.S."/>
        </authorList>
    </citation>
    <scope>NUCLEOTIDE SEQUENCE [LARGE SCALE GENOMIC DNA]</scope>
    <source>
        <strain evidence="4">JU1422</strain>
    </source>
</reference>
<evidence type="ECO:0008006" key="5">
    <source>
        <dbReference type="Google" id="ProtNLM"/>
    </source>
</evidence>
<evidence type="ECO:0000259" key="2">
    <source>
        <dbReference type="Pfam" id="PF07735"/>
    </source>
</evidence>
<dbReference type="InterPro" id="IPR001810">
    <property type="entry name" value="F-box_dom"/>
</dbReference>
<feature type="domain" description="F-box" evidence="1">
    <location>
        <begin position="5"/>
        <end position="45"/>
    </location>
</feature>
<dbReference type="Proteomes" id="UP000230233">
    <property type="component" value="Chromosome V"/>
</dbReference>
<dbReference type="AlphaFoldDB" id="A0A2G5TSJ2"/>
<dbReference type="InterPro" id="IPR053222">
    <property type="entry name" value="Zygotic_Embryogenesis-Asso"/>
</dbReference>
<evidence type="ECO:0000259" key="1">
    <source>
        <dbReference type="Pfam" id="PF00646"/>
    </source>
</evidence>
<protein>
    <recommendedName>
        <fullName evidence="5">F-box domain-containing protein</fullName>
    </recommendedName>
</protein>
<dbReference type="InterPro" id="IPR012885">
    <property type="entry name" value="F-box_Sdz-33"/>
</dbReference>
<name>A0A2G5TSJ2_9PELO</name>
<organism evidence="3 4">
    <name type="scientific">Caenorhabditis nigoni</name>
    <dbReference type="NCBI Taxonomy" id="1611254"/>
    <lineage>
        <taxon>Eukaryota</taxon>
        <taxon>Metazoa</taxon>
        <taxon>Ecdysozoa</taxon>
        <taxon>Nematoda</taxon>
        <taxon>Chromadorea</taxon>
        <taxon>Rhabditida</taxon>
        <taxon>Rhabditina</taxon>
        <taxon>Rhabditomorpha</taxon>
        <taxon>Rhabditoidea</taxon>
        <taxon>Rhabditidae</taxon>
        <taxon>Peloderinae</taxon>
        <taxon>Caenorhabditis</taxon>
    </lineage>
</organism>
<feature type="domain" description="Sdz-33 F-box" evidence="2">
    <location>
        <begin position="205"/>
        <end position="258"/>
    </location>
</feature>
<dbReference type="EMBL" id="PDUG01000005">
    <property type="protein sequence ID" value="PIC30275.1"/>
    <property type="molecule type" value="Genomic_DNA"/>
</dbReference>
<comment type="caution">
    <text evidence="3">The sequence shown here is derived from an EMBL/GenBank/DDBJ whole genome shotgun (WGS) entry which is preliminary data.</text>
</comment>
<dbReference type="Pfam" id="PF00646">
    <property type="entry name" value="F-box"/>
    <property type="match status" value="1"/>
</dbReference>
<sequence>MPIRLLSLSVKDIRYALQCMDICDLIALSLCSKRTKNLVKCSNRKVDRTFIYLDENYIRFEICETIFHEDDESISFYLFDRWVELDSGDREESDSEESDSGERTQKKTVEKRRTFDSWRKEEFTQGDWIAHFLSIFNESMAYALEINDISLPYLDTVKQFIPKCQTLRISPICADNVAKIAFRELSPIIKEVEIEKNIFDDKTDISQFLTSDLRSLSLVDFENPFKVTLDDLLAINITDLSIEPANITVKELNQFVRLTLSEEIKQNRQEAFKGIKYQTVNECLLVRGDGKELLVSISVKSVVFEFRV</sequence>
<dbReference type="Pfam" id="PF07735">
    <property type="entry name" value="FBA_2"/>
    <property type="match status" value="1"/>
</dbReference>
<keyword evidence="4" id="KW-1185">Reference proteome</keyword>
<evidence type="ECO:0000313" key="4">
    <source>
        <dbReference type="Proteomes" id="UP000230233"/>
    </source>
</evidence>
<proteinExistence type="predicted"/>
<accession>A0A2G5TSJ2</accession>
<dbReference type="PANTHER" id="PTHR22899:SF0">
    <property type="entry name" value="F-BOX ASSOCIATED DOMAIN-CONTAINING PROTEIN-RELATED"/>
    <property type="match status" value="1"/>
</dbReference>
<gene>
    <name evidence="3" type="primary">Cnig_chr_V.g21573</name>
    <name evidence="3" type="ORF">B9Z55_021573</name>
</gene>
<evidence type="ECO:0000313" key="3">
    <source>
        <dbReference type="EMBL" id="PIC30275.1"/>
    </source>
</evidence>